<dbReference type="PANTHER" id="PTHR43877">
    <property type="entry name" value="AMINOALKYLPHOSPHONATE N-ACETYLTRANSFERASE-RELATED-RELATED"/>
    <property type="match status" value="1"/>
</dbReference>
<evidence type="ECO:0000256" key="1">
    <source>
        <dbReference type="ARBA" id="ARBA00022679"/>
    </source>
</evidence>
<accession>A0ABS2BH04</accession>
<evidence type="ECO:0000313" key="4">
    <source>
        <dbReference type="EMBL" id="MBM3114216.1"/>
    </source>
</evidence>
<dbReference type="EMBL" id="JAESND010000001">
    <property type="protein sequence ID" value="MBM3114216.1"/>
    <property type="molecule type" value="Genomic_DNA"/>
</dbReference>
<name>A0ABS2BH04_9NEIS</name>
<dbReference type="Pfam" id="PF00583">
    <property type="entry name" value="Acetyltransf_1"/>
    <property type="match status" value="1"/>
</dbReference>
<dbReference type="Gene3D" id="3.40.630.30">
    <property type="match status" value="1"/>
</dbReference>
<dbReference type="InterPro" id="IPR016181">
    <property type="entry name" value="Acyl_CoA_acyltransferase"/>
</dbReference>
<dbReference type="CDD" id="cd04301">
    <property type="entry name" value="NAT_SF"/>
    <property type="match status" value="1"/>
</dbReference>
<comment type="caution">
    <text evidence="4">The sequence shown here is derived from an EMBL/GenBank/DDBJ whole genome shotgun (WGS) entry which is preliminary data.</text>
</comment>
<reference evidence="4 5" key="1">
    <citation type="submission" date="2021-01" db="EMBL/GenBank/DDBJ databases">
        <title>Draft Genome Sequence and Polyhydroxyalkanoate Biosynthetic Potential of Jeongeupia naejangsanensis Type Strain DSM 24253.</title>
        <authorList>
            <person name="Turrini P."/>
            <person name="Artuso I."/>
            <person name="Lugli G.A."/>
            <person name="Frangipani E."/>
            <person name="Ventura M."/>
            <person name="Visca P."/>
        </authorList>
    </citation>
    <scope>NUCLEOTIDE SEQUENCE [LARGE SCALE GENOMIC DNA]</scope>
    <source>
        <strain evidence="4 5">DSM 24253</strain>
    </source>
</reference>
<evidence type="ECO:0000259" key="3">
    <source>
        <dbReference type="PROSITE" id="PS51186"/>
    </source>
</evidence>
<organism evidence="4 5">
    <name type="scientific">Jeongeupia naejangsanensis</name>
    <dbReference type="NCBI Taxonomy" id="613195"/>
    <lineage>
        <taxon>Bacteria</taxon>
        <taxon>Pseudomonadati</taxon>
        <taxon>Pseudomonadota</taxon>
        <taxon>Betaproteobacteria</taxon>
        <taxon>Neisseriales</taxon>
        <taxon>Chitinibacteraceae</taxon>
        <taxon>Jeongeupia</taxon>
    </lineage>
</organism>
<feature type="domain" description="N-acetyltransferase" evidence="3">
    <location>
        <begin position="1"/>
        <end position="147"/>
    </location>
</feature>
<evidence type="ECO:0000313" key="5">
    <source>
        <dbReference type="Proteomes" id="UP000809431"/>
    </source>
</evidence>
<dbReference type="RefSeq" id="WP_203535927.1">
    <property type="nucleotide sequence ID" value="NZ_JAESND010000001.1"/>
</dbReference>
<protein>
    <submittedName>
        <fullName evidence="4">GNAT family N-acetyltransferase</fullName>
    </submittedName>
</protein>
<sequence>MLIRETRADDLPALFVLRGQTRDNALTPEELAGYGITPESSAAAMQRGEVKGWLCEVDGRIVGFASGDREGGEMLVLALLPDFEGRGIGKALLGRVVAWLQSLGHARIWLVANPDPDVRAHGFYRRCGWVATGEMINGEEVMEYRGN</sequence>
<gene>
    <name evidence="4" type="ORF">JMJ54_00115</name>
</gene>
<keyword evidence="2" id="KW-0012">Acyltransferase</keyword>
<evidence type="ECO:0000256" key="2">
    <source>
        <dbReference type="ARBA" id="ARBA00023315"/>
    </source>
</evidence>
<dbReference type="InterPro" id="IPR050832">
    <property type="entry name" value="Bact_Acetyltransf"/>
</dbReference>
<dbReference type="SUPFAM" id="SSF55729">
    <property type="entry name" value="Acyl-CoA N-acyltransferases (Nat)"/>
    <property type="match status" value="1"/>
</dbReference>
<dbReference type="InterPro" id="IPR000182">
    <property type="entry name" value="GNAT_dom"/>
</dbReference>
<dbReference type="PROSITE" id="PS51186">
    <property type="entry name" value="GNAT"/>
    <property type="match status" value="1"/>
</dbReference>
<keyword evidence="5" id="KW-1185">Reference proteome</keyword>
<keyword evidence="1" id="KW-0808">Transferase</keyword>
<proteinExistence type="predicted"/>
<dbReference type="Proteomes" id="UP000809431">
    <property type="component" value="Unassembled WGS sequence"/>
</dbReference>